<dbReference type="EMBL" id="UINC01036508">
    <property type="protein sequence ID" value="SVB30587.1"/>
    <property type="molecule type" value="Genomic_DNA"/>
</dbReference>
<organism evidence="2">
    <name type="scientific">marine metagenome</name>
    <dbReference type="NCBI Taxonomy" id="408172"/>
    <lineage>
        <taxon>unclassified sequences</taxon>
        <taxon>metagenomes</taxon>
        <taxon>ecological metagenomes</taxon>
    </lineage>
</organism>
<dbReference type="AlphaFoldDB" id="A0A382CZ35"/>
<evidence type="ECO:0000313" key="2">
    <source>
        <dbReference type="EMBL" id="SVB30587.1"/>
    </source>
</evidence>
<protein>
    <submittedName>
        <fullName evidence="2">Uncharacterized protein</fullName>
    </submittedName>
</protein>
<gene>
    <name evidence="2" type="ORF">METZ01_LOCUS183441</name>
</gene>
<evidence type="ECO:0000256" key="1">
    <source>
        <dbReference type="SAM" id="Coils"/>
    </source>
</evidence>
<feature type="coiled-coil region" evidence="1">
    <location>
        <begin position="112"/>
        <end position="139"/>
    </location>
</feature>
<accession>A0A382CZ35</accession>
<reference evidence="2" key="1">
    <citation type="submission" date="2018-05" db="EMBL/GenBank/DDBJ databases">
        <authorList>
            <person name="Lanie J.A."/>
            <person name="Ng W.-L."/>
            <person name="Kazmierczak K.M."/>
            <person name="Andrzejewski T.M."/>
            <person name="Davidsen T.M."/>
            <person name="Wayne K.J."/>
            <person name="Tettelin H."/>
            <person name="Glass J.I."/>
            <person name="Rusch D."/>
            <person name="Podicherti R."/>
            <person name="Tsui H.-C.T."/>
            <person name="Winkler M.E."/>
        </authorList>
    </citation>
    <scope>NUCLEOTIDE SEQUENCE</scope>
</reference>
<keyword evidence="1" id="KW-0175">Coiled coil</keyword>
<name>A0A382CZ35_9ZZZZ</name>
<sequence length="159" mass="19146">MFRDFLLQRSFLRQNNFKHTRRWNHFPWSKIGVIEDNNLRNISYYGVQEQGIFREGNWTSFIYHRATQGDVRNQCRICNGEHKRIVQGDIIVREAKGCYFSTYHVDCAMKILENVKEMIDKAMIRKNELNEALKEQDAMEHSEHYKDPTQYKFVMECKT</sequence>
<proteinExistence type="predicted"/>